<evidence type="ECO:0000313" key="3">
    <source>
        <dbReference type="Proteomes" id="UP000034846"/>
    </source>
</evidence>
<dbReference type="EMBL" id="LCRD01000079">
    <property type="protein sequence ID" value="KKW28245.1"/>
    <property type="molecule type" value="Genomic_DNA"/>
</dbReference>
<feature type="region of interest" description="Disordered" evidence="1">
    <location>
        <begin position="146"/>
        <end position="177"/>
    </location>
</feature>
<evidence type="ECO:0000256" key="1">
    <source>
        <dbReference type="SAM" id="MobiDB-lite"/>
    </source>
</evidence>
<protein>
    <submittedName>
        <fullName evidence="2">Regulator of chromosome condensation</fullName>
    </submittedName>
</protein>
<dbReference type="InterPro" id="IPR021655">
    <property type="entry name" value="Put_metal-bd"/>
</dbReference>
<dbReference type="Pfam" id="PF11617">
    <property type="entry name" value="Cu-binding_MopE"/>
    <property type="match status" value="3"/>
</dbReference>
<dbReference type="Proteomes" id="UP000034846">
    <property type="component" value="Unassembled WGS sequence"/>
</dbReference>
<reference evidence="2 3" key="1">
    <citation type="journal article" date="2015" name="Nature">
        <title>rRNA introns, odd ribosomes, and small enigmatic genomes across a large radiation of phyla.</title>
        <authorList>
            <person name="Brown C.T."/>
            <person name="Hug L.A."/>
            <person name="Thomas B.C."/>
            <person name="Sharon I."/>
            <person name="Castelle C.J."/>
            <person name="Singh A."/>
            <person name="Wilkins M.J."/>
            <person name="Williams K.H."/>
            <person name="Banfield J.F."/>
        </authorList>
    </citation>
    <scope>NUCLEOTIDE SEQUENCE [LARGE SCALE GENOMIC DNA]</scope>
</reference>
<sequence length="379" mass="40119">MFACDVTSFADFVDAAGGDSSSLAYWSQVTQYEDTDGDGYEDTPSWDCDDEESAVYPGAEEVCDDMVNDCNAAEGTVADDGLAFMDYYMDMDSDGYGDATMSMNDCAAPDGYVEDNTDCDDTDGGISPGDVEICDEFDTDEDCDTFADDDDSSATGMTTWYPDMDSDGAGGDDSSSVDMCEQPSGYYAENTDCDDNDGSVIVETSWYYDGDGDGEGDESIATTPSCHAPTNYVDSYGDCDDANAAVNTDAVEVVNGIDDNCRDGIDEGVSCTVELNIFTDDAGAALWINGMVSDNVDLDGDWSVSDGASLWSTSVTSLGGSDWFYSIQFDHCLDSSTVITLEAEFADGTTFAESGTVYAWEDSDLLSVAGSGGTLSVTE</sequence>
<dbReference type="AlphaFoldDB" id="A0A0G1XBJ4"/>
<comment type="caution">
    <text evidence="2">The sequence shown here is derived from an EMBL/GenBank/DDBJ whole genome shotgun (WGS) entry which is preliminary data.</text>
</comment>
<organism evidence="2 3">
    <name type="scientific">Candidatus Uhrbacteria bacterium GW2011_GWD2_52_7</name>
    <dbReference type="NCBI Taxonomy" id="1618989"/>
    <lineage>
        <taxon>Bacteria</taxon>
        <taxon>Candidatus Uhriibacteriota</taxon>
    </lineage>
</organism>
<proteinExistence type="predicted"/>
<gene>
    <name evidence="2" type="ORF">UY72_C0079G0003</name>
</gene>
<evidence type="ECO:0000313" key="2">
    <source>
        <dbReference type="EMBL" id="KKW28245.1"/>
    </source>
</evidence>
<name>A0A0G1XBJ4_9BACT</name>
<accession>A0A0G1XBJ4</accession>